<protein>
    <submittedName>
        <fullName evidence="2">Uncharacterized protein</fullName>
    </submittedName>
</protein>
<feature type="compositionally biased region" description="Polar residues" evidence="1">
    <location>
        <begin position="186"/>
        <end position="196"/>
    </location>
</feature>
<evidence type="ECO:0000256" key="1">
    <source>
        <dbReference type="SAM" id="MobiDB-lite"/>
    </source>
</evidence>
<organism evidence="2 3">
    <name type="scientific">Gigaspora rosea</name>
    <dbReference type="NCBI Taxonomy" id="44941"/>
    <lineage>
        <taxon>Eukaryota</taxon>
        <taxon>Fungi</taxon>
        <taxon>Fungi incertae sedis</taxon>
        <taxon>Mucoromycota</taxon>
        <taxon>Glomeromycotina</taxon>
        <taxon>Glomeromycetes</taxon>
        <taxon>Diversisporales</taxon>
        <taxon>Gigasporaceae</taxon>
        <taxon>Gigaspora</taxon>
    </lineage>
</organism>
<name>A0A397VR63_9GLOM</name>
<accession>A0A397VR63</accession>
<feature type="region of interest" description="Disordered" evidence="1">
    <location>
        <begin position="182"/>
        <end position="214"/>
    </location>
</feature>
<dbReference type="STRING" id="44941.A0A397VR63"/>
<dbReference type="Proteomes" id="UP000266673">
    <property type="component" value="Unassembled WGS sequence"/>
</dbReference>
<proteinExistence type="predicted"/>
<dbReference type="EMBL" id="QKWP01000191">
    <property type="protein sequence ID" value="RIB25024.1"/>
    <property type="molecule type" value="Genomic_DNA"/>
</dbReference>
<evidence type="ECO:0000313" key="2">
    <source>
        <dbReference type="EMBL" id="RIB25024.1"/>
    </source>
</evidence>
<evidence type="ECO:0000313" key="3">
    <source>
        <dbReference type="Proteomes" id="UP000266673"/>
    </source>
</evidence>
<sequence>MKANGQEPATTQGKVVDRFSALPERVGSQHSSDAFEMPFFCTRIVNKQIVDTLMNSLFPNVQRIGASERAALQKWVFGLTKAKRPTIQQFSEYITEKNWAAFLKHHMDATDVQKTFRDQPENVDKFSNFIRSAFDLFIQEDLLDKDVVIEFKNLNHLTVDMNIFTADGKDSLQKLDHREKDLQPHESYTSQNTASHASLGPINGEEDISNSDSLQENLSDRDQHINNYCSTNNKDCSSNSDSFQENFSYRSQHINDYRSINGEDDSSDSVSLQDWLESMASDMLSSSDQSTNTEEVELEIEGAKEFRQTIVDSGINFQALPGEYGPYFKNITEMLFFTWVTKHMTKQRTRVGRIIAIVSTSSGMKLKVQRLYYGSELPKIFATSASFTFTEQTYIELDEALKIEHALLLKFFPDSFNNLPNLHINRHHVQNARNFGMLANTSVGIKEMVHKIFKSSVSKMNCKNIEFDFIRRHNTLQTIRYLINGGMDSRFPHIGQGFQNFTMDPLLQPILSDWYITQNIQEEDMADTNTNITSHDDKIRNIKTRRRLSKSEIHKLSLPEKLDNNNQFTYDVISAYDIYMQKRAALIYRRVEFYHQISYTLLNKDGTFDTYMTLHSGNIVQMQEENGRSYAILKGIFIHKYNDGLVYSFVWVDWLQERSSLDPILHCPVYKIQAAENTR</sequence>
<gene>
    <name evidence="2" type="ORF">C2G38_2279499</name>
</gene>
<dbReference type="AlphaFoldDB" id="A0A397VR63"/>
<keyword evidence="3" id="KW-1185">Reference proteome</keyword>
<reference evidence="2 3" key="1">
    <citation type="submission" date="2018-06" db="EMBL/GenBank/DDBJ databases">
        <title>Comparative genomics reveals the genomic features of Rhizophagus irregularis, R. cerebriforme, R. diaphanum and Gigaspora rosea, and their symbiotic lifestyle signature.</title>
        <authorList>
            <person name="Morin E."/>
            <person name="San Clemente H."/>
            <person name="Chen E.C.H."/>
            <person name="De La Providencia I."/>
            <person name="Hainaut M."/>
            <person name="Kuo A."/>
            <person name="Kohler A."/>
            <person name="Murat C."/>
            <person name="Tang N."/>
            <person name="Roy S."/>
            <person name="Loubradou J."/>
            <person name="Henrissat B."/>
            <person name="Grigoriev I.V."/>
            <person name="Corradi N."/>
            <person name="Roux C."/>
            <person name="Martin F.M."/>
        </authorList>
    </citation>
    <scope>NUCLEOTIDE SEQUENCE [LARGE SCALE GENOMIC DNA]</scope>
    <source>
        <strain evidence="2 3">DAOM 194757</strain>
    </source>
</reference>
<comment type="caution">
    <text evidence="2">The sequence shown here is derived from an EMBL/GenBank/DDBJ whole genome shotgun (WGS) entry which is preliminary data.</text>
</comment>